<comment type="caution">
    <text evidence="2">The sequence shown here is derived from an EMBL/GenBank/DDBJ whole genome shotgun (WGS) entry which is preliminary data.</text>
</comment>
<protein>
    <recommendedName>
        <fullName evidence="1">Baseplate protein J-like barrel domain-containing protein</fullName>
    </recommendedName>
</protein>
<name>A0A430R3W9_THESC</name>
<keyword evidence="5" id="KW-1185">Reference proteome</keyword>
<reference evidence="4 5" key="2">
    <citation type="journal article" date="2019" name="Extremophiles">
        <title>Biogeography of thermophiles and predominance of Thermus scotoductus in domestic water heaters.</title>
        <authorList>
            <person name="Wilpiszeski R.L."/>
            <person name="Zhang Z."/>
            <person name="House C.H."/>
        </authorList>
    </citation>
    <scope>NUCLEOTIDE SEQUENCE [LARGE SCALE GENOMIC DNA]</scope>
    <source>
        <strain evidence="3 5">12_S12</strain>
        <strain evidence="2 4">32_S32</strain>
    </source>
</reference>
<dbReference type="Pfam" id="PF04865">
    <property type="entry name" value="Baseplate_J"/>
    <property type="match status" value="1"/>
</dbReference>
<dbReference type="EMBL" id="PELR01000301">
    <property type="protein sequence ID" value="RTH02037.1"/>
    <property type="molecule type" value="Genomic_DNA"/>
</dbReference>
<gene>
    <name evidence="3" type="ORF">CSW25_04140</name>
    <name evidence="2" type="ORF">CSW45_08785</name>
</gene>
<evidence type="ECO:0000313" key="5">
    <source>
        <dbReference type="Proteomes" id="UP000287962"/>
    </source>
</evidence>
<organism evidence="2 4">
    <name type="scientific">Thermus scotoductus</name>
    <dbReference type="NCBI Taxonomy" id="37636"/>
    <lineage>
        <taxon>Bacteria</taxon>
        <taxon>Thermotogati</taxon>
        <taxon>Deinococcota</taxon>
        <taxon>Deinococci</taxon>
        <taxon>Thermales</taxon>
        <taxon>Thermaceae</taxon>
        <taxon>Thermus</taxon>
    </lineage>
</organism>
<evidence type="ECO:0000313" key="2">
    <source>
        <dbReference type="EMBL" id="RTH02037.1"/>
    </source>
</evidence>
<evidence type="ECO:0000313" key="4">
    <source>
        <dbReference type="Proteomes" id="UP000286910"/>
    </source>
</evidence>
<dbReference type="Proteomes" id="UP000287962">
    <property type="component" value="Unassembled WGS sequence"/>
</dbReference>
<dbReference type="AlphaFoldDB" id="A0A430R3W9"/>
<feature type="domain" description="Baseplate protein J-like barrel" evidence="1">
    <location>
        <begin position="83"/>
        <end position="168"/>
    </location>
</feature>
<reference evidence="3" key="1">
    <citation type="submission" date="2017-10" db="EMBL/GenBank/DDBJ databases">
        <authorList>
            <person name="Wilpiszeski R.L."/>
            <person name="Zhidan Z."/>
            <person name="House C.H."/>
        </authorList>
    </citation>
    <scope>NUCLEOTIDE SEQUENCE</scope>
    <source>
        <strain evidence="3">12_S12</strain>
    </source>
</reference>
<evidence type="ECO:0000259" key="1">
    <source>
        <dbReference type="Pfam" id="PF04865"/>
    </source>
</evidence>
<proteinExistence type="predicted"/>
<dbReference type="InterPro" id="IPR006949">
    <property type="entry name" value="Barrel_Baseplate_J-like"/>
</dbReference>
<dbReference type="Proteomes" id="UP000286910">
    <property type="component" value="Unassembled WGS sequence"/>
</dbReference>
<dbReference type="RefSeq" id="WP_126178184.1">
    <property type="nucleotide sequence ID" value="NZ_PELN01000332.1"/>
</dbReference>
<dbReference type="EMBL" id="PEML01000091">
    <property type="protein sequence ID" value="RTI08458.1"/>
    <property type="molecule type" value="Genomic_DNA"/>
</dbReference>
<accession>A0A430R3W9</accession>
<sequence length="352" mass="38444">MSFAFKTLDEALWEMLAVFWGRTGIRPDTTPGSVLRTLFEAVGFQVEDLTFRFDREVRKAIPKAVFEAFGFTPLPATRAQTVLRFERGAPYTVPLVIPQGFRVARADSVEYETLEEATIPAGQTQVDVAAAAVEPGEAGNAPANTILYPRYSLPTLVRVYNPVPATGGADEEDLESQKRRFALYIAQVHRATRVALEAAVLTALGPNGERAREALVLDTVLRPCLPPGVVEVYVDDGYGTASEGLLQAAREAIEGMRAAGVYARVYRAQGRPVDVRVKVDGPEEALPSVEEAARRYLLGLRVGEKVSRENLITALTVSHPEVREVDLVEPARDVPLRFYERAVPGAVVVEGV</sequence>
<evidence type="ECO:0000313" key="3">
    <source>
        <dbReference type="EMBL" id="RTI08458.1"/>
    </source>
</evidence>